<gene>
    <name evidence="2" type="ORF">N325_06365</name>
</gene>
<keyword evidence="3" id="KW-1185">Reference proteome</keyword>
<evidence type="ECO:0000313" key="3">
    <source>
        <dbReference type="Proteomes" id="UP000053615"/>
    </source>
</evidence>
<dbReference type="AlphaFoldDB" id="A0A091KWK0"/>
<dbReference type="GO" id="GO:0005634">
    <property type="term" value="C:nucleus"/>
    <property type="evidence" value="ECO:0007669"/>
    <property type="project" value="TreeGrafter"/>
</dbReference>
<dbReference type="Pfam" id="PF00498">
    <property type="entry name" value="FHA"/>
    <property type="match status" value="1"/>
</dbReference>
<proteinExistence type="predicted"/>
<protein>
    <submittedName>
        <fullName evidence="2">Antigen KI-67</fullName>
    </submittedName>
</protein>
<dbReference type="InterPro" id="IPR008984">
    <property type="entry name" value="SMAD_FHA_dom_sf"/>
</dbReference>
<dbReference type="EMBL" id="KK544981">
    <property type="protein sequence ID" value="KFP32064.1"/>
    <property type="molecule type" value="Genomic_DNA"/>
</dbReference>
<dbReference type="GO" id="GO:0005694">
    <property type="term" value="C:chromosome"/>
    <property type="evidence" value="ECO:0007669"/>
    <property type="project" value="TreeGrafter"/>
</dbReference>
<dbReference type="Gene3D" id="2.60.200.20">
    <property type="match status" value="1"/>
</dbReference>
<name>A0A091KWK0_COLST</name>
<reference evidence="2 3" key="1">
    <citation type="submission" date="2014-04" db="EMBL/GenBank/DDBJ databases">
        <title>Genome evolution of avian class.</title>
        <authorList>
            <person name="Zhang G."/>
            <person name="Li C."/>
        </authorList>
    </citation>
    <scope>NUCLEOTIDE SEQUENCE [LARGE SCALE GENOMIC DNA]</scope>
    <source>
        <strain evidence="2">BGI_N325</strain>
    </source>
</reference>
<organism evidence="2 3">
    <name type="scientific">Colius striatus</name>
    <name type="common">Speckled mousebird</name>
    <dbReference type="NCBI Taxonomy" id="57412"/>
    <lineage>
        <taxon>Eukaryota</taxon>
        <taxon>Metazoa</taxon>
        <taxon>Chordata</taxon>
        <taxon>Craniata</taxon>
        <taxon>Vertebrata</taxon>
        <taxon>Euteleostomi</taxon>
        <taxon>Archelosauria</taxon>
        <taxon>Archosauria</taxon>
        <taxon>Dinosauria</taxon>
        <taxon>Saurischia</taxon>
        <taxon>Theropoda</taxon>
        <taxon>Coelurosauria</taxon>
        <taxon>Aves</taxon>
        <taxon>Neognathae</taxon>
        <taxon>Neoaves</taxon>
        <taxon>Telluraves</taxon>
        <taxon>Coraciimorphae</taxon>
        <taxon>Coliiformes</taxon>
        <taxon>Coliidae</taxon>
        <taxon>Colius</taxon>
    </lineage>
</organism>
<dbReference type="InterPro" id="IPR000253">
    <property type="entry name" value="FHA_dom"/>
</dbReference>
<dbReference type="PROSITE" id="PS51257">
    <property type="entry name" value="PROKAR_LIPOPROTEIN"/>
    <property type="match status" value="1"/>
</dbReference>
<dbReference type="PROSITE" id="PS50006">
    <property type="entry name" value="FHA_DOMAIN"/>
    <property type="match status" value="1"/>
</dbReference>
<sequence>MPLFGKIVVIKRNGADGISFPLTASSCLFGRRTECDIRIQLPQVSKEHCKIEINENKEAILTNLSTVNPTQLNGGCFQQPVPLKHGDVLTVIDRSFRFEYPLQSTPRKRRSRSPKDETLQVLHVQQAEVELLHKQTPGSKGLRAS</sequence>
<dbReference type="PANTHER" id="PTHR21603:SF17">
    <property type="entry name" value="PROLIFERATION MARKER PROTEIN KI-67"/>
    <property type="match status" value="1"/>
</dbReference>
<dbReference type="CDD" id="cd22673">
    <property type="entry name" value="FHA_Ki67"/>
    <property type="match status" value="1"/>
</dbReference>
<feature type="non-terminal residue" evidence="2">
    <location>
        <position position="145"/>
    </location>
</feature>
<dbReference type="PANTHER" id="PTHR21603">
    <property type="entry name" value="ANTIGEN KI-67-LIKE PROTEIN"/>
    <property type="match status" value="1"/>
</dbReference>
<evidence type="ECO:0000313" key="2">
    <source>
        <dbReference type="EMBL" id="KFP32064.1"/>
    </source>
</evidence>
<dbReference type="SMART" id="SM00240">
    <property type="entry name" value="FHA"/>
    <property type="match status" value="1"/>
</dbReference>
<feature type="domain" description="FHA" evidence="1">
    <location>
        <begin position="27"/>
        <end position="77"/>
    </location>
</feature>
<dbReference type="GO" id="GO:0051983">
    <property type="term" value="P:regulation of chromosome segregation"/>
    <property type="evidence" value="ECO:0007669"/>
    <property type="project" value="TreeGrafter"/>
</dbReference>
<dbReference type="GO" id="GO:0007088">
    <property type="term" value="P:regulation of mitotic nuclear division"/>
    <property type="evidence" value="ECO:0007669"/>
    <property type="project" value="TreeGrafter"/>
</dbReference>
<evidence type="ECO:0000259" key="1">
    <source>
        <dbReference type="PROSITE" id="PS50006"/>
    </source>
</evidence>
<accession>A0A091KWK0</accession>
<dbReference type="Proteomes" id="UP000053615">
    <property type="component" value="Unassembled WGS sequence"/>
</dbReference>
<dbReference type="SUPFAM" id="SSF49879">
    <property type="entry name" value="SMAD/FHA domain"/>
    <property type="match status" value="1"/>
</dbReference>